<reference evidence="17 18" key="1">
    <citation type="journal article" date="2021" name="bioRxiv">
        <title>Chromosome-scale and haplotype-resolved genome assembly of a tetraploid potato cultivar.</title>
        <authorList>
            <person name="Sun H."/>
            <person name="Jiao W.-B."/>
            <person name="Krause K."/>
            <person name="Campoy J.A."/>
            <person name="Goel M."/>
            <person name="Folz-Donahue K."/>
            <person name="Kukat C."/>
            <person name="Huettel B."/>
            <person name="Schneeberger K."/>
        </authorList>
    </citation>
    <scope>NUCLEOTIDE SEQUENCE [LARGE SCALE GENOMIC DNA]</scope>
    <source>
        <strain evidence="17">SolTubOtavaFocal</strain>
        <tissue evidence="17">Leaves</tissue>
    </source>
</reference>
<keyword evidence="18" id="KW-1185">Reference proteome</keyword>
<dbReference type="InterPro" id="IPR033131">
    <property type="entry name" value="Pectinesterase_Asp_AS"/>
</dbReference>
<dbReference type="EC" id="3.1.1.11" evidence="4"/>
<dbReference type="InterPro" id="IPR032308">
    <property type="entry name" value="TDBD"/>
</dbReference>
<proteinExistence type="predicted"/>
<dbReference type="Pfam" id="PF01095">
    <property type="entry name" value="Pectinesterase"/>
    <property type="match status" value="1"/>
</dbReference>
<evidence type="ECO:0000256" key="10">
    <source>
        <dbReference type="ARBA" id="ARBA00023085"/>
    </source>
</evidence>
<feature type="region of interest" description="Disordered" evidence="15">
    <location>
        <begin position="1"/>
        <end position="77"/>
    </location>
</feature>
<dbReference type="InterPro" id="IPR056511">
    <property type="entry name" value="IDM1_C"/>
</dbReference>
<dbReference type="InterPro" id="IPR059153">
    <property type="entry name" value="NSD_PHD-1st"/>
</dbReference>
<evidence type="ECO:0000256" key="13">
    <source>
        <dbReference type="PROSITE-ProRule" id="PRU00146"/>
    </source>
</evidence>
<dbReference type="InterPro" id="IPR011050">
    <property type="entry name" value="Pectin_lyase_fold/virulence"/>
</dbReference>
<evidence type="ECO:0000313" key="18">
    <source>
        <dbReference type="Proteomes" id="UP000826656"/>
    </source>
</evidence>
<dbReference type="InterPro" id="IPR016181">
    <property type="entry name" value="Acyl_CoA_acyltransferase"/>
</dbReference>
<evidence type="ECO:0000256" key="2">
    <source>
        <dbReference type="ARBA" id="ARBA00004613"/>
    </source>
</evidence>
<sequence length="1191" mass="131238">MTAKTNREFDISSPAEEKPPAQSRVPESEPETGDLNRRKPDEPQVKVSGSNGVVVYRRNKRRKTADSNRNSSGKVVNMDVTKGNLGISASNGDVVEVEVKEESRSKRFTRSALGRKRELLEITNGNSGGEVDERSDEVMSGTPTKKLEMKMSKKISITVIPETVKELFETGLLEGYPVFYNGGKKGIPLRGTIKDTGILCSCELCKGATVVPPSKFEIHACNSYRRASEYICLENGKSLLDVVKECRKGSLKTLEETIQSVIGPVPVKKSIFCRDCKGSFVATLAGNDEQLCDSCIVSLRSEATPTQSINTENGVFEPVLNLNSSGTSNMSSVSLRSIKGRKKKKVAIKHSSRQSPSAHTLSRKKWKTPNKVTKPVFAPKSDETSIMCSSFRNNMQGNISEKLLKSVVVSKYSKVASPGVSVHSRTQWKMTKRDQKMHRLVFEEGGLPEGTEVAYYSRGKKLLVGYKKGSGIFCSCCNTEVSPSQFEAHAGWASRKKPYGYIYTSNGVSLHEFAISLLKGRKSSVKDSDDLCIICADGGKLVLCDGCPRAFHKECASLSTIPRGKWYCKYCESMLQREKFAERNTNALAAGRISGIDPIEQITNRCIRFVKNAEEAEFIACVLCRAYDFSKSGFGPRTVILCDQCEKEYHVGCLKKSKIADLKELPKGKWFCSVDCKRIYSALQNLLNSGEERLPDSCLDAARVKEKHNSLVAVGELDVRWRLLSGRISSRETRRLLAEAVSIFHDGFDPIVDSVTGRDFIPSMVYGRNIRGQDFGGMYCAILTVNSTVISAGILRIFGQDMAELPLVATRVGSQGKGYFQLLFSCIEKLLAFLGVRRFVLPAAVEAMSIWTKKFGFEELTPDQLVSYRKTCWQMISFKGTSMLEKLVPKLDLNGCGNFSSIQKAVDSVPDDSSTRTLILVDSGTYKEKVVINSSKTNLIIQGQGYQNTAIAWNDTANSTGGTANSFTVAIYAPNFIAYNISFQNTAPAASPGDVGAQAVAVRVSGDESAFYGCGFYGAQDTLNDDKGRHYFKECFIQGSIDFIFGSARSLYEDCKINSIAKEETSGEIGGSITAQGRNSKNENSGFSFLNCVINGTGKIWLGRAWGSYATVIFSKTYMSDVISSDGWNDWRDPNKDQTVLFGEYDCFGPGANYTDRVSYAKQLKQNEANQYMDISFVDGEQWISNGRSDT</sequence>
<dbReference type="PROSITE" id="PS01359">
    <property type="entry name" value="ZF_PHD_1"/>
    <property type="match status" value="1"/>
</dbReference>
<name>A0ABQ7WHP7_SOLTU</name>
<feature type="compositionally biased region" description="Basic residues" evidence="15">
    <location>
        <begin position="338"/>
        <end position="352"/>
    </location>
</feature>
<feature type="region of interest" description="Disordered" evidence="15">
    <location>
        <begin position="326"/>
        <end position="369"/>
    </location>
</feature>
<dbReference type="Gene3D" id="2.160.20.10">
    <property type="entry name" value="Single-stranded right-handed beta-helix, Pectin lyase-like"/>
    <property type="match status" value="1"/>
</dbReference>
<dbReference type="Pfam" id="PF23011">
    <property type="entry name" value="PHD-1st_NSD"/>
    <property type="match status" value="1"/>
</dbReference>
<dbReference type="PROSITE" id="PS00503">
    <property type="entry name" value="PECTINESTERASE_2"/>
    <property type="match status" value="1"/>
</dbReference>
<dbReference type="PROSITE" id="PS50016">
    <property type="entry name" value="ZF_PHD_2"/>
    <property type="match status" value="1"/>
</dbReference>
<evidence type="ECO:0000256" key="4">
    <source>
        <dbReference type="ARBA" id="ARBA00013229"/>
    </source>
</evidence>
<evidence type="ECO:0000256" key="9">
    <source>
        <dbReference type="ARBA" id="ARBA00022833"/>
    </source>
</evidence>
<feature type="compositionally biased region" description="Basic and acidic residues" evidence="15">
    <location>
        <begin position="34"/>
        <end position="44"/>
    </location>
</feature>
<gene>
    <name evidence="17" type="ORF">KY290_006694</name>
</gene>
<dbReference type="InterPro" id="IPR019787">
    <property type="entry name" value="Znf_PHD-finger"/>
</dbReference>
<protein>
    <recommendedName>
        <fullName evidence="4">pectinesterase</fullName>
        <ecNumber evidence="4">3.1.1.11</ecNumber>
    </recommendedName>
</protein>
<dbReference type="InterPro" id="IPR011011">
    <property type="entry name" value="Znf_FYVE_PHD"/>
</dbReference>
<dbReference type="InterPro" id="IPR001965">
    <property type="entry name" value="Znf_PHD"/>
</dbReference>
<evidence type="ECO:0000256" key="8">
    <source>
        <dbReference type="ARBA" id="ARBA00022801"/>
    </source>
</evidence>
<feature type="domain" description="PHD-type" evidence="16">
    <location>
        <begin position="529"/>
        <end position="574"/>
    </location>
</feature>
<feature type="compositionally biased region" description="Basic and acidic residues" evidence="15">
    <location>
        <begin position="1"/>
        <end position="19"/>
    </location>
</feature>
<evidence type="ECO:0000313" key="17">
    <source>
        <dbReference type="EMBL" id="KAH0780267.1"/>
    </source>
</evidence>
<dbReference type="InterPro" id="IPR013083">
    <property type="entry name" value="Znf_RING/FYVE/PHD"/>
</dbReference>
<dbReference type="PANTHER" id="PTHR47025:SF24">
    <property type="entry name" value="PHD-TYPE DOMAIN-CONTAINING PROTEIN"/>
    <property type="match status" value="1"/>
</dbReference>
<dbReference type="InterPro" id="IPR012334">
    <property type="entry name" value="Pectin_lyas_fold"/>
</dbReference>
<keyword evidence="9" id="KW-0862">Zinc</keyword>
<feature type="active site" evidence="14">
    <location>
        <position position="1042"/>
    </location>
</feature>
<keyword evidence="11" id="KW-0539">Nucleus</keyword>
<keyword evidence="7 13" id="KW-0863">Zinc-finger</keyword>
<keyword evidence="10" id="KW-0063">Aspartyl esterase</keyword>
<evidence type="ECO:0000256" key="7">
    <source>
        <dbReference type="ARBA" id="ARBA00022771"/>
    </source>
</evidence>
<evidence type="ECO:0000256" key="5">
    <source>
        <dbReference type="ARBA" id="ARBA00022525"/>
    </source>
</evidence>
<keyword evidence="6" id="KW-0479">Metal-binding</keyword>
<evidence type="ECO:0000256" key="14">
    <source>
        <dbReference type="PROSITE-ProRule" id="PRU10040"/>
    </source>
</evidence>
<dbReference type="EMBL" id="JAIVGD010000002">
    <property type="protein sequence ID" value="KAH0780267.1"/>
    <property type="molecule type" value="Genomic_DNA"/>
</dbReference>
<dbReference type="CDD" id="cd15539">
    <property type="entry name" value="PHD1_AIRE"/>
    <property type="match status" value="1"/>
</dbReference>
<evidence type="ECO:0000256" key="12">
    <source>
        <dbReference type="ARBA" id="ARBA00047928"/>
    </source>
</evidence>
<dbReference type="Gene3D" id="3.30.40.10">
    <property type="entry name" value="Zinc/RING finger domain, C3HC4 (zinc finger)"/>
    <property type="match status" value="2"/>
</dbReference>
<dbReference type="Pfam" id="PF23209">
    <property type="entry name" value="IDM1_C"/>
    <property type="match status" value="1"/>
</dbReference>
<comment type="subcellular location">
    <subcellularLocation>
        <location evidence="1">Nucleus</location>
    </subcellularLocation>
    <subcellularLocation>
        <location evidence="2">Secreted</location>
    </subcellularLocation>
</comment>
<evidence type="ECO:0000256" key="1">
    <source>
        <dbReference type="ARBA" id="ARBA00004123"/>
    </source>
</evidence>
<dbReference type="InterPro" id="IPR019786">
    <property type="entry name" value="Zinc_finger_PHD-type_CS"/>
</dbReference>
<comment type="caution">
    <text evidence="17">The sequence shown here is derived from an EMBL/GenBank/DDBJ whole genome shotgun (WGS) entry which is preliminary data.</text>
</comment>
<evidence type="ECO:0000259" key="16">
    <source>
        <dbReference type="PROSITE" id="PS50016"/>
    </source>
</evidence>
<dbReference type="SUPFAM" id="SSF51126">
    <property type="entry name" value="Pectin lyase-like"/>
    <property type="match status" value="1"/>
</dbReference>
<dbReference type="SMART" id="SM00249">
    <property type="entry name" value="PHD"/>
    <property type="match status" value="2"/>
</dbReference>
<accession>A0ABQ7WHP7</accession>
<dbReference type="Pfam" id="PF16135">
    <property type="entry name" value="TDBD"/>
    <property type="match status" value="2"/>
</dbReference>
<dbReference type="SUPFAM" id="SSF55729">
    <property type="entry name" value="Acyl-CoA N-acyltransferases (Nat)"/>
    <property type="match status" value="1"/>
</dbReference>
<comment type="catalytic activity">
    <reaction evidence="12">
        <text>[(1-&gt;4)-alpha-D-galacturonosyl methyl ester](n) + n H2O = [(1-&gt;4)-alpha-D-galacturonosyl](n) + n methanol + n H(+)</text>
        <dbReference type="Rhea" id="RHEA:22380"/>
        <dbReference type="Rhea" id="RHEA-COMP:14570"/>
        <dbReference type="Rhea" id="RHEA-COMP:14573"/>
        <dbReference type="ChEBI" id="CHEBI:15377"/>
        <dbReference type="ChEBI" id="CHEBI:15378"/>
        <dbReference type="ChEBI" id="CHEBI:17790"/>
        <dbReference type="ChEBI" id="CHEBI:140522"/>
        <dbReference type="ChEBI" id="CHEBI:140523"/>
        <dbReference type="EC" id="3.1.1.11"/>
    </reaction>
</comment>
<dbReference type="InterPro" id="IPR000070">
    <property type="entry name" value="Pectinesterase_cat"/>
</dbReference>
<comment type="pathway">
    <text evidence="3">Glycan metabolism; pectin degradation; 2-dehydro-3-deoxy-D-gluconate from pectin: step 1/5.</text>
</comment>
<feature type="compositionally biased region" description="Low complexity" evidence="15">
    <location>
        <begin position="326"/>
        <end position="335"/>
    </location>
</feature>
<dbReference type="PROSITE" id="PS50890">
    <property type="entry name" value="PUA"/>
    <property type="match status" value="1"/>
</dbReference>
<dbReference type="SUPFAM" id="SSF57903">
    <property type="entry name" value="FYVE/PHD zinc finger"/>
    <property type="match status" value="2"/>
</dbReference>
<dbReference type="Pfam" id="PF00628">
    <property type="entry name" value="PHD"/>
    <property type="match status" value="1"/>
</dbReference>
<dbReference type="PANTHER" id="PTHR47025">
    <property type="entry name" value="AUTOIMMUNE REGULATOR"/>
    <property type="match status" value="1"/>
</dbReference>
<organism evidence="17 18">
    <name type="scientific">Solanum tuberosum</name>
    <name type="common">Potato</name>
    <dbReference type="NCBI Taxonomy" id="4113"/>
    <lineage>
        <taxon>Eukaryota</taxon>
        <taxon>Viridiplantae</taxon>
        <taxon>Streptophyta</taxon>
        <taxon>Embryophyta</taxon>
        <taxon>Tracheophyta</taxon>
        <taxon>Spermatophyta</taxon>
        <taxon>Magnoliopsida</taxon>
        <taxon>eudicotyledons</taxon>
        <taxon>Gunneridae</taxon>
        <taxon>Pentapetalae</taxon>
        <taxon>asterids</taxon>
        <taxon>lamiids</taxon>
        <taxon>Solanales</taxon>
        <taxon>Solanaceae</taxon>
        <taxon>Solanoideae</taxon>
        <taxon>Solaneae</taxon>
        <taxon>Solanum</taxon>
    </lineage>
</organism>
<evidence type="ECO:0000256" key="3">
    <source>
        <dbReference type="ARBA" id="ARBA00005184"/>
    </source>
</evidence>
<evidence type="ECO:0000256" key="11">
    <source>
        <dbReference type="ARBA" id="ARBA00023242"/>
    </source>
</evidence>
<dbReference type="Proteomes" id="UP000826656">
    <property type="component" value="Unassembled WGS sequence"/>
</dbReference>
<keyword evidence="8" id="KW-0378">Hydrolase</keyword>
<keyword evidence="5" id="KW-0964">Secreted</keyword>
<evidence type="ECO:0000256" key="15">
    <source>
        <dbReference type="SAM" id="MobiDB-lite"/>
    </source>
</evidence>
<evidence type="ECO:0000256" key="6">
    <source>
        <dbReference type="ARBA" id="ARBA00022723"/>
    </source>
</evidence>